<dbReference type="InterPro" id="IPR032675">
    <property type="entry name" value="LRR_dom_sf"/>
</dbReference>
<evidence type="ECO:0000313" key="3">
    <source>
        <dbReference type="Proteomes" id="UP000663832"/>
    </source>
</evidence>
<accession>A0A815V177</accession>
<name>A0A815V177_9BILA</name>
<organism evidence="1 4">
    <name type="scientific">Adineta steineri</name>
    <dbReference type="NCBI Taxonomy" id="433720"/>
    <lineage>
        <taxon>Eukaryota</taxon>
        <taxon>Metazoa</taxon>
        <taxon>Spiralia</taxon>
        <taxon>Gnathifera</taxon>
        <taxon>Rotifera</taxon>
        <taxon>Eurotatoria</taxon>
        <taxon>Bdelloidea</taxon>
        <taxon>Adinetida</taxon>
        <taxon>Adinetidae</taxon>
        <taxon>Adineta</taxon>
    </lineage>
</organism>
<dbReference type="SUPFAM" id="SSF52047">
    <property type="entry name" value="RNI-like"/>
    <property type="match status" value="1"/>
</dbReference>
<keyword evidence="3" id="KW-1185">Reference proteome</keyword>
<reference evidence="1" key="1">
    <citation type="submission" date="2021-02" db="EMBL/GenBank/DDBJ databases">
        <authorList>
            <person name="Nowell W R."/>
        </authorList>
    </citation>
    <scope>NUCLEOTIDE SEQUENCE</scope>
</reference>
<dbReference type="EMBL" id="CAJNOI010003624">
    <property type="protein sequence ID" value="CAF1524545.1"/>
    <property type="molecule type" value="Genomic_DNA"/>
</dbReference>
<dbReference type="Proteomes" id="UP000663832">
    <property type="component" value="Unassembled WGS sequence"/>
</dbReference>
<evidence type="ECO:0000313" key="2">
    <source>
        <dbReference type="EMBL" id="CAF1651390.1"/>
    </source>
</evidence>
<dbReference type="Proteomes" id="UP000663877">
    <property type="component" value="Unassembled WGS sequence"/>
</dbReference>
<evidence type="ECO:0000313" key="4">
    <source>
        <dbReference type="Proteomes" id="UP000663877"/>
    </source>
</evidence>
<dbReference type="AlphaFoldDB" id="A0A815V177"/>
<sequence length="646" mass="76453">MPKNARLVAFPDRPEQVLYPGAHIATGDQGAGSYYHHGIVLETEGEMLIAHFWGPGEQETAQIQTTTLTCFLADGPDFIVNNMDNTKRKLTSIESSEENSKKSRNQLVNSLENLSNDLFYEIYDYLEGLDICVAFSNLNARFQQLITCSTNRYKIILNYSTTQKLFWNYSKEIKHQIYSISFQSPKTSINEFFPIDYSYNNLQSIFIEDIKKNQLILLLNYLRDLACLYLLNIKSGDSFEDLNEIYQLIFSLPKLKSNKLSLYGDEHTISIPISNNQQLSPITYLQIAHSYTFDELSALLSYTPSLRHLNLSHSSKYDSDIEDISPMNLNELIHLSIFSSDLDFDEFQFFIELIHSNLQILHVSFLKRDIRFLHAHRWQKLLLENFSQLEKFSLCYREPGYGDNYPIYDGELNQFVSPFWIQRNLIFDIEIWEYRIYYFVRPFKKRWYEYSIEHSKLAQLTIKYVYCNELPDILLNQIKRVLNFTQIYHLNIEQKISTENLMQIIHLLPDLISLKIIALFYYESILQFGDHEFPTTSALEHASNIKYVCLEMTFTMDDISFLMSFCPHMEYLNVECIENMNIQSFLREILNKINRNHHKYLHELCIYIITADEQMIKQLKQMIDDEKLLLNYTIYRQLYNIYLKWK</sequence>
<gene>
    <name evidence="1" type="ORF">BJG266_LOCUS44493</name>
    <name evidence="2" type="ORF">QVE165_LOCUS61464</name>
</gene>
<protein>
    <recommendedName>
        <fullName evidence="5">F-box domain-containing protein</fullName>
    </recommendedName>
</protein>
<dbReference type="EMBL" id="CAJNOM010003988">
    <property type="protein sequence ID" value="CAF1651390.1"/>
    <property type="molecule type" value="Genomic_DNA"/>
</dbReference>
<evidence type="ECO:0008006" key="5">
    <source>
        <dbReference type="Google" id="ProtNLM"/>
    </source>
</evidence>
<evidence type="ECO:0000313" key="1">
    <source>
        <dbReference type="EMBL" id="CAF1524545.1"/>
    </source>
</evidence>
<proteinExistence type="predicted"/>
<comment type="caution">
    <text evidence="1">The sequence shown here is derived from an EMBL/GenBank/DDBJ whole genome shotgun (WGS) entry which is preliminary data.</text>
</comment>
<dbReference type="Gene3D" id="3.80.10.10">
    <property type="entry name" value="Ribonuclease Inhibitor"/>
    <property type="match status" value="1"/>
</dbReference>